<dbReference type="Gene3D" id="2.30.30.60">
    <property type="match status" value="1"/>
</dbReference>
<feature type="transmembrane region" description="Helical" evidence="7">
    <location>
        <begin position="36"/>
        <end position="57"/>
    </location>
</feature>
<feature type="domain" description="Mechanosensitive ion channel MscS" evidence="8">
    <location>
        <begin position="129"/>
        <end position="192"/>
    </location>
</feature>
<dbReference type="InterPro" id="IPR006685">
    <property type="entry name" value="MscS_channel_2nd"/>
</dbReference>
<dbReference type="GO" id="GO:0005886">
    <property type="term" value="C:plasma membrane"/>
    <property type="evidence" value="ECO:0007669"/>
    <property type="project" value="UniProtKB-SubCell"/>
</dbReference>
<dbReference type="PANTHER" id="PTHR30460:SF0">
    <property type="entry name" value="MODERATE CONDUCTANCE MECHANOSENSITIVE CHANNEL YBIO"/>
    <property type="match status" value="1"/>
</dbReference>
<sequence>MELLASTSLTNQASQISHYFSTLNWDAIVKNLGDRILSILLAFVIFGAILWVGKLIIDAAFHQTRRIQVLGGTHRAATFHALTLNIFRYTCYFFLLYALLSLIGVPVGTLLAGAGIFSIALGLGAQGFVSDVVNGFFILLEQQIDVGDVVQIGTTKGTVAAIGLRTTQVLSADGTLTYIQNRNITMVQNFSRHNLTANVDIQITPTTPLDQVEAIVKKAGPSLLKEVDGLIKEPDVTGPTTDQMGRLVFRVVITTRSGTQGSAAATCLATYLKDLNDAEVPLDNEWGHPHGH</sequence>
<dbReference type="InterPro" id="IPR049142">
    <property type="entry name" value="MS_channel_1st"/>
</dbReference>
<feature type="transmembrane region" description="Helical" evidence="7">
    <location>
        <begin position="94"/>
        <end position="123"/>
    </location>
</feature>
<dbReference type="Gene3D" id="1.10.287.1260">
    <property type="match status" value="1"/>
</dbReference>
<evidence type="ECO:0000259" key="8">
    <source>
        <dbReference type="Pfam" id="PF00924"/>
    </source>
</evidence>
<evidence type="ECO:0000259" key="9">
    <source>
        <dbReference type="Pfam" id="PF21088"/>
    </source>
</evidence>
<dbReference type="RefSeq" id="WP_012390980.1">
    <property type="nucleotide sequence ID" value="NZ_AP024320.1"/>
</dbReference>
<reference evidence="10 11" key="1">
    <citation type="submission" date="2016-09" db="EMBL/GenBank/DDBJ databases">
        <title>Genome Sequence of the Lactobacillus fermentum strain NCC2970 (CNCM I-5068).</title>
        <authorList>
            <person name="Barretto C."/>
            <person name="Ngom-Bru C."/>
            <person name="Genevaz A."/>
            <person name="Fournier C."/>
            <person name="Moine D."/>
            <person name="Kassam M."/>
            <person name="Iltis A."/>
            <person name="Sagory-Zalkind P."/>
            <person name="Faucherand G."/>
            <person name="Descombes P."/>
            <person name="Duboux S."/>
        </authorList>
    </citation>
    <scope>NUCLEOTIDE SEQUENCE [LARGE SCALE GENOMIC DNA]</scope>
    <source>
        <strain evidence="10 11">NCC2970</strain>
    </source>
</reference>
<dbReference type="InterPro" id="IPR045276">
    <property type="entry name" value="YbiO_bact"/>
</dbReference>
<dbReference type="Pfam" id="PF21088">
    <property type="entry name" value="MS_channel_1st"/>
    <property type="match status" value="1"/>
</dbReference>
<dbReference type="Proteomes" id="UP000094714">
    <property type="component" value="Chromosome"/>
</dbReference>
<evidence type="ECO:0000256" key="4">
    <source>
        <dbReference type="ARBA" id="ARBA00022692"/>
    </source>
</evidence>
<name>A0A1D7ZY99_LIMFE</name>
<evidence type="ECO:0000313" key="10">
    <source>
        <dbReference type="EMBL" id="AOR74845.1"/>
    </source>
</evidence>
<dbReference type="InterPro" id="IPR023408">
    <property type="entry name" value="MscS_beta-dom_sf"/>
</dbReference>
<evidence type="ECO:0000256" key="2">
    <source>
        <dbReference type="ARBA" id="ARBA00008017"/>
    </source>
</evidence>
<feature type="domain" description="Mechanosensitive ion channel transmembrane helices 2/3" evidence="9">
    <location>
        <begin position="85"/>
        <end position="126"/>
    </location>
</feature>
<dbReference type="Pfam" id="PF00924">
    <property type="entry name" value="MS_channel_2nd"/>
    <property type="match status" value="1"/>
</dbReference>
<evidence type="ECO:0008006" key="12">
    <source>
        <dbReference type="Google" id="ProtNLM"/>
    </source>
</evidence>
<evidence type="ECO:0000313" key="11">
    <source>
        <dbReference type="Proteomes" id="UP000094714"/>
    </source>
</evidence>
<evidence type="ECO:0000256" key="3">
    <source>
        <dbReference type="ARBA" id="ARBA00022475"/>
    </source>
</evidence>
<dbReference type="SUPFAM" id="SSF50182">
    <property type="entry name" value="Sm-like ribonucleoproteins"/>
    <property type="match status" value="1"/>
</dbReference>
<dbReference type="PANTHER" id="PTHR30460">
    <property type="entry name" value="MODERATE CONDUCTANCE MECHANOSENSITIVE CHANNEL YBIO"/>
    <property type="match status" value="1"/>
</dbReference>
<evidence type="ECO:0000256" key="7">
    <source>
        <dbReference type="SAM" id="Phobius"/>
    </source>
</evidence>
<keyword evidence="6 7" id="KW-0472">Membrane</keyword>
<dbReference type="InterPro" id="IPR010920">
    <property type="entry name" value="LSM_dom_sf"/>
</dbReference>
<dbReference type="InterPro" id="IPR011014">
    <property type="entry name" value="MscS_channel_TM-2"/>
</dbReference>
<evidence type="ECO:0000256" key="6">
    <source>
        <dbReference type="ARBA" id="ARBA00023136"/>
    </source>
</evidence>
<accession>A0A1D7ZY99</accession>
<dbReference type="PATRIC" id="fig|1613.112.peg.1461"/>
<keyword evidence="5 7" id="KW-1133">Transmembrane helix</keyword>
<evidence type="ECO:0000256" key="1">
    <source>
        <dbReference type="ARBA" id="ARBA00004651"/>
    </source>
</evidence>
<keyword evidence="4 7" id="KW-0812">Transmembrane</keyword>
<comment type="subcellular location">
    <subcellularLocation>
        <location evidence="1">Cell membrane</location>
        <topology evidence="1">Multi-pass membrane protein</topology>
    </subcellularLocation>
</comment>
<organism evidence="10 11">
    <name type="scientific">Limosilactobacillus fermentum</name>
    <name type="common">Lactobacillus fermentum</name>
    <dbReference type="NCBI Taxonomy" id="1613"/>
    <lineage>
        <taxon>Bacteria</taxon>
        <taxon>Bacillati</taxon>
        <taxon>Bacillota</taxon>
        <taxon>Bacilli</taxon>
        <taxon>Lactobacillales</taxon>
        <taxon>Lactobacillaceae</taxon>
        <taxon>Limosilactobacillus</taxon>
    </lineage>
</organism>
<dbReference type="AlphaFoldDB" id="A0A1D7ZY99"/>
<keyword evidence="3" id="KW-1003">Cell membrane</keyword>
<gene>
    <name evidence="10" type="ORF">LACFE_CDS1395</name>
</gene>
<dbReference type="GO" id="GO:0008381">
    <property type="term" value="F:mechanosensitive monoatomic ion channel activity"/>
    <property type="evidence" value="ECO:0007669"/>
    <property type="project" value="InterPro"/>
</dbReference>
<protein>
    <recommendedName>
        <fullName evidence="12">Mechanosensitive ion channel family protein</fullName>
    </recommendedName>
</protein>
<proteinExistence type="inferred from homology"/>
<comment type="similarity">
    <text evidence="2">Belongs to the MscS (TC 1.A.23) family.</text>
</comment>
<dbReference type="SUPFAM" id="SSF82861">
    <property type="entry name" value="Mechanosensitive channel protein MscS (YggB), transmembrane region"/>
    <property type="match status" value="1"/>
</dbReference>
<evidence type="ECO:0000256" key="5">
    <source>
        <dbReference type="ARBA" id="ARBA00022989"/>
    </source>
</evidence>
<dbReference type="EMBL" id="CP017151">
    <property type="protein sequence ID" value="AOR74845.1"/>
    <property type="molecule type" value="Genomic_DNA"/>
</dbReference>
<dbReference type="Gene3D" id="3.30.70.100">
    <property type="match status" value="1"/>
</dbReference>